<keyword evidence="1" id="KW-0472">Membrane</keyword>
<dbReference type="EMBL" id="FMUQ01000003">
    <property type="protein sequence ID" value="SCX81765.1"/>
    <property type="molecule type" value="Genomic_DNA"/>
</dbReference>
<protein>
    <recommendedName>
        <fullName evidence="4">Transporter</fullName>
    </recommendedName>
</protein>
<keyword evidence="1" id="KW-0812">Transmembrane</keyword>
<organism evidence="2 3">
    <name type="scientific">Basfia succiniciproducens</name>
    <dbReference type="NCBI Taxonomy" id="653940"/>
    <lineage>
        <taxon>Bacteria</taxon>
        <taxon>Pseudomonadati</taxon>
        <taxon>Pseudomonadota</taxon>
        <taxon>Gammaproteobacteria</taxon>
        <taxon>Pasteurellales</taxon>
        <taxon>Pasteurellaceae</taxon>
        <taxon>Basfia</taxon>
    </lineage>
</organism>
<comment type="caution">
    <text evidence="2">The sequence shown here is derived from an EMBL/GenBank/DDBJ whole genome shotgun (WGS) entry which is preliminary data.</text>
</comment>
<evidence type="ECO:0000313" key="2">
    <source>
        <dbReference type="EMBL" id="SCX81765.1"/>
    </source>
</evidence>
<feature type="transmembrane region" description="Helical" evidence="1">
    <location>
        <begin position="78"/>
        <end position="95"/>
    </location>
</feature>
<keyword evidence="1" id="KW-1133">Transmembrane helix</keyword>
<gene>
    <name evidence="2" type="ORF">SAMN02910354_00480</name>
</gene>
<feature type="transmembrane region" description="Helical" evidence="1">
    <location>
        <begin position="146"/>
        <end position="168"/>
    </location>
</feature>
<proteinExistence type="predicted"/>
<feature type="transmembrane region" description="Helical" evidence="1">
    <location>
        <begin position="20"/>
        <end position="41"/>
    </location>
</feature>
<evidence type="ECO:0000256" key="1">
    <source>
        <dbReference type="SAM" id="Phobius"/>
    </source>
</evidence>
<sequence>MSHLIVKEQKTIIRNAFFTFLYFTLAIGLAIGILYTDIFYLQNMIEEESLVEYTQSLSLTILTLMFSRHAYRSPQWRGGFVLITGFFLCMLIRESDAIFDNLIRHGSWAYFAITTALVCIIYAFTHRQSTIDGLAQFAKQKEFHSFIIGLLTVLLASRLIGYGGLWRFILYNDYPHVVKNIIEETTELFGYLIMLFSCLSLTRHFK</sequence>
<evidence type="ECO:0008006" key="4">
    <source>
        <dbReference type="Google" id="ProtNLM"/>
    </source>
</evidence>
<evidence type="ECO:0000313" key="3">
    <source>
        <dbReference type="Proteomes" id="UP000199588"/>
    </source>
</evidence>
<reference evidence="2 3" key="1">
    <citation type="submission" date="2016-10" db="EMBL/GenBank/DDBJ databases">
        <authorList>
            <person name="Varghese N."/>
            <person name="Submissions S."/>
        </authorList>
    </citation>
    <scope>NUCLEOTIDE SEQUENCE [LARGE SCALE GENOMIC DNA]</scope>
    <source>
        <strain evidence="2 3">DSM 22022</strain>
    </source>
</reference>
<accession>A0A1G5AV27</accession>
<name>A0A1G5AV27_9PAST</name>
<dbReference type="Proteomes" id="UP000199588">
    <property type="component" value="Unassembled WGS sequence"/>
</dbReference>
<keyword evidence="3" id="KW-1185">Reference proteome</keyword>
<dbReference type="RefSeq" id="WP_090654105.1">
    <property type="nucleotide sequence ID" value="NZ_CP015031.1"/>
</dbReference>
<feature type="transmembrane region" description="Helical" evidence="1">
    <location>
        <begin position="107"/>
        <end position="125"/>
    </location>
</feature>